<feature type="non-terminal residue" evidence="12">
    <location>
        <position position="1"/>
    </location>
</feature>
<keyword evidence="3" id="KW-0217">Developmental protein</keyword>
<accession>A0AAW0X262</accession>
<comment type="caution">
    <text evidence="8">Lacks conserved residue(s) required for the propagation of feature annotation.</text>
</comment>
<gene>
    <name evidence="12" type="ORF">OTU49_003992</name>
</gene>
<dbReference type="AlphaFoldDB" id="A0AAW0X262"/>
<evidence type="ECO:0000313" key="13">
    <source>
        <dbReference type="Proteomes" id="UP001445076"/>
    </source>
</evidence>
<organism evidence="12 13">
    <name type="scientific">Cherax quadricarinatus</name>
    <name type="common">Australian red claw crayfish</name>
    <dbReference type="NCBI Taxonomy" id="27406"/>
    <lineage>
        <taxon>Eukaryota</taxon>
        <taxon>Metazoa</taxon>
        <taxon>Ecdysozoa</taxon>
        <taxon>Arthropoda</taxon>
        <taxon>Crustacea</taxon>
        <taxon>Multicrustacea</taxon>
        <taxon>Malacostraca</taxon>
        <taxon>Eumalacostraca</taxon>
        <taxon>Eucarida</taxon>
        <taxon>Decapoda</taxon>
        <taxon>Pleocyemata</taxon>
        <taxon>Astacidea</taxon>
        <taxon>Parastacoidea</taxon>
        <taxon>Parastacidae</taxon>
        <taxon>Cherax</taxon>
    </lineage>
</organism>
<protein>
    <submittedName>
        <fullName evidence="12">Uncharacterized protein</fullName>
    </submittedName>
</protein>
<keyword evidence="7 8" id="KW-1015">Disulfide bond</keyword>
<evidence type="ECO:0000256" key="8">
    <source>
        <dbReference type="PROSITE-ProRule" id="PRU00090"/>
    </source>
</evidence>
<dbReference type="PROSITE" id="PS50189">
    <property type="entry name" value="NTR"/>
    <property type="match status" value="1"/>
</dbReference>
<dbReference type="GO" id="GO:0060070">
    <property type="term" value="P:canonical Wnt signaling pathway"/>
    <property type="evidence" value="ECO:0007669"/>
    <property type="project" value="TreeGrafter"/>
</dbReference>
<feature type="region of interest" description="Disordered" evidence="9">
    <location>
        <begin position="220"/>
        <end position="279"/>
    </location>
</feature>
<dbReference type="Pfam" id="PF01392">
    <property type="entry name" value="Fz"/>
    <property type="match status" value="1"/>
</dbReference>
<dbReference type="GO" id="GO:0005737">
    <property type="term" value="C:cytoplasm"/>
    <property type="evidence" value="ECO:0007669"/>
    <property type="project" value="TreeGrafter"/>
</dbReference>
<feature type="disulfide bond" evidence="8">
    <location>
        <begin position="39"/>
        <end position="63"/>
    </location>
</feature>
<dbReference type="GO" id="GO:0030154">
    <property type="term" value="P:cell differentiation"/>
    <property type="evidence" value="ECO:0007669"/>
    <property type="project" value="UniProtKB-KW"/>
</dbReference>
<evidence type="ECO:0000256" key="2">
    <source>
        <dbReference type="ARBA" id="ARBA00010054"/>
    </source>
</evidence>
<dbReference type="Gene3D" id="1.10.2000.10">
    <property type="entry name" value="Frizzled cysteine-rich domain"/>
    <property type="match status" value="1"/>
</dbReference>
<comment type="caution">
    <text evidence="12">The sequence shown here is derived from an EMBL/GenBank/DDBJ whole genome shotgun (WGS) entry which is preliminary data.</text>
</comment>
<sequence length="279" mass="31934">LLGWTKCSDQLEFFLCSMYVPICTVGFANEAIPPCRSVCEAARLGCEPLLAKFNIPWPTNLQCHTLPVYDRGVCITPQAIIASDVKPRPSQEQVPCECRQQRPLRQGLYTKLHFDYVLRGSVKSVDTYGELTLTTVLVKEVVKAGRVLVLTATDAYLWTNRSCICPPLSINQDYLLLGWEDFTNSRLLYLDGSVALPYKKKYVRKILKWEGVTMPPPTPSLQPLLAPLPSTLGPLQPRIQMGNHKKKRKRRRKNNQLKKQINKQRRKERRRSKTEREAL</sequence>
<dbReference type="GO" id="GO:0035567">
    <property type="term" value="P:non-canonical Wnt signaling pathway"/>
    <property type="evidence" value="ECO:0007669"/>
    <property type="project" value="TreeGrafter"/>
</dbReference>
<evidence type="ECO:0000256" key="9">
    <source>
        <dbReference type="SAM" id="MobiDB-lite"/>
    </source>
</evidence>
<keyword evidence="4" id="KW-0964">Secreted</keyword>
<evidence type="ECO:0000256" key="1">
    <source>
        <dbReference type="ARBA" id="ARBA00004613"/>
    </source>
</evidence>
<evidence type="ECO:0000259" key="10">
    <source>
        <dbReference type="PROSITE" id="PS50038"/>
    </source>
</evidence>
<dbReference type="PANTHER" id="PTHR11309:SF96">
    <property type="entry name" value="SECRETED FRIZZLED-RELATED PROTEIN 3"/>
    <property type="match status" value="1"/>
</dbReference>
<evidence type="ECO:0000313" key="12">
    <source>
        <dbReference type="EMBL" id="KAK8738658.1"/>
    </source>
</evidence>
<feature type="domain" description="FZ" evidence="10">
    <location>
        <begin position="5"/>
        <end position="77"/>
    </location>
</feature>
<dbReference type="PROSITE" id="PS50038">
    <property type="entry name" value="FZ"/>
    <property type="match status" value="1"/>
</dbReference>
<evidence type="ECO:0000256" key="3">
    <source>
        <dbReference type="ARBA" id="ARBA00022473"/>
    </source>
</evidence>
<evidence type="ECO:0000256" key="5">
    <source>
        <dbReference type="ARBA" id="ARBA00022687"/>
    </source>
</evidence>
<dbReference type="Proteomes" id="UP001445076">
    <property type="component" value="Unassembled WGS sequence"/>
</dbReference>
<dbReference type="InterPro" id="IPR015526">
    <property type="entry name" value="Frizzled/SFRP"/>
</dbReference>
<name>A0AAW0X262_CHEQU</name>
<dbReference type="SMART" id="SM00063">
    <property type="entry name" value="FRI"/>
    <property type="match status" value="1"/>
</dbReference>
<dbReference type="InterPro" id="IPR020067">
    <property type="entry name" value="Frizzled_dom"/>
</dbReference>
<feature type="domain" description="NTR" evidence="11">
    <location>
        <begin position="96"/>
        <end position="212"/>
    </location>
</feature>
<comment type="subcellular location">
    <subcellularLocation>
        <location evidence="1">Secreted</location>
    </subcellularLocation>
</comment>
<evidence type="ECO:0000256" key="7">
    <source>
        <dbReference type="ARBA" id="ARBA00023157"/>
    </source>
</evidence>
<dbReference type="Pfam" id="PF01759">
    <property type="entry name" value="NTR"/>
    <property type="match status" value="1"/>
</dbReference>
<keyword evidence="5" id="KW-0879">Wnt signaling pathway</keyword>
<keyword evidence="13" id="KW-1185">Reference proteome</keyword>
<dbReference type="InterPro" id="IPR036790">
    <property type="entry name" value="Frizzled_dom_sf"/>
</dbReference>
<reference evidence="12 13" key="1">
    <citation type="journal article" date="2024" name="BMC Genomics">
        <title>Genome assembly of redclaw crayfish (Cherax quadricarinatus) provides insights into its immune adaptation and hypoxia tolerance.</title>
        <authorList>
            <person name="Liu Z."/>
            <person name="Zheng J."/>
            <person name="Li H."/>
            <person name="Fang K."/>
            <person name="Wang S."/>
            <person name="He J."/>
            <person name="Zhou D."/>
            <person name="Weng S."/>
            <person name="Chi M."/>
            <person name="Gu Z."/>
            <person name="He J."/>
            <person name="Li F."/>
            <person name="Wang M."/>
        </authorList>
    </citation>
    <scope>NUCLEOTIDE SEQUENCE [LARGE SCALE GENOMIC DNA]</scope>
    <source>
        <strain evidence="12">ZL_2023a</strain>
    </source>
</reference>
<dbReference type="PANTHER" id="PTHR11309">
    <property type="entry name" value="FRIZZLED"/>
    <property type="match status" value="1"/>
</dbReference>
<dbReference type="InterPro" id="IPR001134">
    <property type="entry name" value="Netrin_domain"/>
</dbReference>
<evidence type="ECO:0000259" key="11">
    <source>
        <dbReference type="PROSITE" id="PS50189"/>
    </source>
</evidence>
<feature type="compositionally biased region" description="Low complexity" evidence="9">
    <location>
        <begin position="221"/>
        <end position="232"/>
    </location>
</feature>
<dbReference type="SUPFAM" id="SSF50242">
    <property type="entry name" value="TIMP-like"/>
    <property type="match status" value="1"/>
</dbReference>
<keyword evidence="6" id="KW-0221">Differentiation</keyword>
<evidence type="ECO:0000256" key="4">
    <source>
        <dbReference type="ARBA" id="ARBA00022525"/>
    </source>
</evidence>
<dbReference type="Gene3D" id="2.40.50.120">
    <property type="match status" value="1"/>
</dbReference>
<dbReference type="EMBL" id="JARKIK010000039">
    <property type="protein sequence ID" value="KAK8738658.1"/>
    <property type="molecule type" value="Genomic_DNA"/>
</dbReference>
<dbReference type="SUPFAM" id="SSF63501">
    <property type="entry name" value="Frizzled cysteine-rich domain"/>
    <property type="match status" value="1"/>
</dbReference>
<proteinExistence type="inferred from homology"/>
<comment type="similarity">
    <text evidence="2">Belongs to the secreted frizzled-related protein (sFRP) family.</text>
</comment>
<dbReference type="GO" id="GO:0017147">
    <property type="term" value="F:Wnt-protein binding"/>
    <property type="evidence" value="ECO:0007669"/>
    <property type="project" value="TreeGrafter"/>
</dbReference>
<dbReference type="SMART" id="SM00643">
    <property type="entry name" value="C345C"/>
    <property type="match status" value="1"/>
</dbReference>
<dbReference type="InterPro" id="IPR018933">
    <property type="entry name" value="Netrin_module_non-TIMP"/>
</dbReference>
<dbReference type="GO" id="GO:0005615">
    <property type="term" value="C:extracellular space"/>
    <property type="evidence" value="ECO:0007669"/>
    <property type="project" value="TreeGrafter"/>
</dbReference>
<dbReference type="InterPro" id="IPR008993">
    <property type="entry name" value="TIMP-like_OB-fold"/>
</dbReference>
<feature type="compositionally biased region" description="Basic residues" evidence="9">
    <location>
        <begin position="243"/>
        <end position="273"/>
    </location>
</feature>
<evidence type="ECO:0000256" key="6">
    <source>
        <dbReference type="ARBA" id="ARBA00022782"/>
    </source>
</evidence>